<dbReference type="EMBL" id="JACIDT010000007">
    <property type="protein sequence ID" value="MBB3926685.1"/>
    <property type="molecule type" value="Genomic_DNA"/>
</dbReference>
<feature type="region of interest" description="Disordered" evidence="1">
    <location>
        <begin position="17"/>
        <end position="40"/>
    </location>
</feature>
<evidence type="ECO:0000313" key="2">
    <source>
        <dbReference type="EMBL" id="MBB3926685.1"/>
    </source>
</evidence>
<keyword evidence="3" id="KW-1185">Reference proteome</keyword>
<name>A0A7W6FQ94_9SPHN</name>
<proteinExistence type="predicted"/>
<sequence length="40" mass="4742">MGKLVGVPEPRIFCRDPVEPLDERRTRRHDLSRRPPPHEP</sequence>
<protein>
    <submittedName>
        <fullName evidence="2">Uncharacterized protein</fullName>
    </submittedName>
</protein>
<accession>A0A7W6FQ94</accession>
<evidence type="ECO:0000313" key="3">
    <source>
        <dbReference type="Proteomes" id="UP000571950"/>
    </source>
</evidence>
<organism evidence="2 3">
    <name type="scientific">Sphingobium jiangsuense</name>
    <dbReference type="NCBI Taxonomy" id="870476"/>
    <lineage>
        <taxon>Bacteria</taxon>
        <taxon>Pseudomonadati</taxon>
        <taxon>Pseudomonadota</taxon>
        <taxon>Alphaproteobacteria</taxon>
        <taxon>Sphingomonadales</taxon>
        <taxon>Sphingomonadaceae</taxon>
        <taxon>Sphingobium</taxon>
    </lineage>
</organism>
<dbReference type="Proteomes" id="UP000571950">
    <property type="component" value="Unassembled WGS sequence"/>
</dbReference>
<dbReference type="AlphaFoldDB" id="A0A7W6FQ94"/>
<reference evidence="2 3" key="1">
    <citation type="submission" date="2020-08" db="EMBL/GenBank/DDBJ databases">
        <title>Genomic Encyclopedia of Type Strains, Phase IV (KMG-IV): sequencing the most valuable type-strain genomes for metagenomic binning, comparative biology and taxonomic classification.</title>
        <authorList>
            <person name="Goeker M."/>
        </authorList>
    </citation>
    <scope>NUCLEOTIDE SEQUENCE [LARGE SCALE GENOMIC DNA]</scope>
    <source>
        <strain evidence="2 3">DSM 26189</strain>
    </source>
</reference>
<evidence type="ECO:0000256" key="1">
    <source>
        <dbReference type="SAM" id="MobiDB-lite"/>
    </source>
</evidence>
<comment type="caution">
    <text evidence="2">The sequence shown here is derived from an EMBL/GenBank/DDBJ whole genome shotgun (WGS) entry which is preliminary data.</text>
</comment>
<gene>
    <name evidence="2" type="ORF">GGR43_002405</name>
</gene>